<dbReference type="InterPro" id="IPR016211">
    <property type="entry name" value="Glu/Phe/Leu/Val/Trp_DH_bac/arc"/>
</dbReference>
<proteinExistence type="inferred from homology"/>
<evidence type="ECO:0000256" key="1">
    <source>
        <dbReference type="ARBA" id="ARBA00006382"/>
    </source>
</evidence>
<dbReference type="InterPro" id="IPR046346">
    <property type="entry name" value="Aminoacid_DH-like_N_sf"/>
</dbReference>
<dbReference type="InterPro" id="IPR006096">
    <property type="entry name" value="Glu/Leu/Phe/Val/Trp_DH_C"/>
</dbReference>
<dbReference type="InterPro" id="IPR006097">
    <property type="entry name" value="Glu/Leu/Phe/Val/Trp_DH_dimer"/>
</dbReference>
<evidence type="ECO:0000259" key="5">
    <source>
        <dbReference type="SMART" id="SM00839"/>
    </source>
</evidence>
<dbReference type="InterPro" id="IPR006095">
    <property type="entry name" value="Glu/Leu/Phe/Val/Trp_DH"/>
</dbReference>
<dbReference type="PIRSF" id="PIRSF000188">
    <property type="entry name" value="Phe_leu_dh"/>
    <property type="match status" value="1"/>
</dbReference>
<protein>
    <submittedName>
        <fullName evidence="6">Amino acid dehydrogenase</fullName>
    </submittedName>
</protein>
<dbReference type="SMART" id="SM00839">
    <property type="entry name" value="ELFV_dehydrog"/>
    <property type="match status" value="1"/>
</dbReference>
<gene>
    <name evidence="6" type="ORF">GCM10009539_61680</name>
</gene>
<reference evidence="7" key="1">
    <citation type="journal article" date="2019" name="Int. J. Syst. Evol. Microbiol.">
        <title>The Global Catalogue of Microorganisms (GCM) 10K type strain sequencing project: providing services to taxonomists for standard genome sequencing and annotation.</title>
        <authorList>
            <consortium name="The Broad Institute Genomics Platform"/>
            <consortium name="The Broad Institute Genome Sequencing Center for Infectious Disease"/>
            <person name="Wu L."/>
            <person name="Ma J."/>
        </authorList>
    </citation>
    <scope>NUCLEOTIDE SEQUENCE [LARGE SCALE GENOMIC DNA]</scope>
    <source>
        <strain evidence="7">JCM 10425</strain>
    </source>
</reference>
<dbReference type="PANTHER" id="PTHR42722">
    <property type="entry name" value="LEUCINE DEHYDROGENASE"/>
    <property type="match status" value="1"/>
</dbReference>
<name>A0ABP3EMC6_9ACTN</name>
<dbReference type="Pfam" id="PF02812">
    <property type="entry name" value="ELFV_dehydrog_N"/>
    <property type="match status" value="1"/>
</dbReference>
<dbReference type="PRINTS" id="PR00082">
    <property type="entry name" value="GLFDHDRGNASE"/>
</dbReference>
<keyword evidence="7" id="KW-1185">Reference proteome</keyword>
<evidence type="ECO:0000256" key="3">
    <source>
        <dbReference type="ARBA" id="ARBA00023027"/>
    </source>
</evidence>
<dbReference type="PANTHER" id="PTHR42722:SF1">
    <property type="entry name" value="VALINE DEHYDROGENASE"/>
    <property type="match status" value="1"/>
</dbReference>
<dbReference type="EMBL" id="BAAAGX010000025">
    <property type="protein sequence ID" value="GAA0266536.1"/>
    <property type="molecule type" value="Genomic_DNA"/>
</dbReference>
<comment type="caution">
    <text evidence="6">The sequence shown here is derived from an EMBL/GenBank/DDBJ whole genome shotgun (WGS) entry which is preliminary data.</text>
</comment>
<dbReference type="SUPFAM" id="SSF51735">
    <property type="entry name" value="NAD(P)-binding Rossmann-fold domains"/>
    <property type="match status" value="1"/>
</dbReference>
<keyword evidence="3" id="KW-0520">NAD</keyword>
<dbReference type="SUPFAM" id="SSF53223">
    <property type="entry name" value="Aminoacid dehydrogenase-like, N-terminal domain"/>
    <property type="match status" value="1"/>
</dbReference>
<evidence type="ECO:0000313" key="7">
    <source>
        <dbReference type="Proteomes" id="UP001500967"/>
    </source>
</evidence>
<feature type="domain" description="Glutamate/phenylalanine/leucine/valine/L-tryptophan dehydrogenase C-terminal" evidence="5">
    <location>
        <begin position="137"/>
        <end position="333"/>
    </location>
</feature>
<comment type="similarity">
    <text evidence="1 4">Belongs to the Glu/Leu/Phe/Val dehydrogenases family.</text>
</comment>
<dbReference type="Proteomes" id="UP001500967">
    <property type="component" value="Unassembled WGS sequence"/>
</dbReference>
<evidence type="ECO:0000256" key="2">
    <source>
        <dbReference type="ARBA" id="ARBA00023002"/>
    </source>
</evidence>
<evidence type="ECO:0000313" key="6">
    <source>
        <dbReference type="EMBL" id="GAA0266536.1"/>
    </source>
</evidence>
<dbReference type="RefSeq" id="WP_344652422.1">
    <property type="nucleotide sequence ID" value="NZ_BAAAGX010000025.1"/>
</dbReference>
<dbReference type="Gene3D" id="3.40.50.720">
    <property type="entry name" value="NAD(P)-binding Rossmann-like Domain"/>
    <property type="match status" value="1"/>
</dbReference>
<evidence type="ECO:0000256" key="4">
    <source>
        <dbReference type="RuleBase" id="RU004417"/>
    </source>
</evidence>
<keyword evidence="2 4" id="KW-0560">Oxidoreductase</keyword>
<dbReference type="Gene3D" id="3.40.50.10860">
    <property type="entry name" value="Leucine Dehydrogenase, chain A, domain 1"/>
    <property type="match status" value="1"/>
</dbReference>
<dbReference type="InterPro" id="IPR036291">
    <property type="entry name" value="NAD(P)-bd_dom_sf"/>
</dbReference>
<accession>A0ABP3EMC6</accession>
<dbReference type="Pfam" id="PF00208">
    <property type="entry name" value="ELFV_dehydrog"/>
    <property type="match status" value="1"/>
</dbReference>
<sequence>MSIFQDLRTRDFEQLVVCRDPASGLESVIAVHDTTLGPALGGVRMRSYATPEDAVRDAMNLAQAMTYKSAVAGLDLGGGKSVINAPADSPRRDELLAAHARFIASLGGRYIPGADMGTGAADMDLIARYVPRVSSRRDPSRFTARGVLRALDAASAWAGVPVRRVAVQGLGKVGSHLVELLRARGVDVLVADVDPTRVRGLNAVAADEILAADVDVLCPCAAGGVLTEAVIDRLKARVVVPGANNALAADANADMLAARGIVFVPDFVANAGGVIACEAEVKGSDDEVDAKIDAIGATTGSVLERASRHGTDPVTEARSLAARRLSTHRPYFEPAHHGGTLA</sequence>
<organism evidence="6 7">
    <name type="scientific">Cryptosporangium japonicum</name>
    <dbReference type="NCBI Taxonomy" id="80872"/>
    <lineage>
        <taxon>Bacteria</taxon>
        <taxon>Bacillati</taxon>
        <taxon>Actinomycetota</taxon>
        <taxon>Actinomycetes</taxon>
        <taxon>Cryptosporangiales</taxon>
        <taxon>Cryptosporangiaceae</taxon>
        <taxon>Cryptosporangium</taxon>
    </lineage>
</organism>